<dbReference type="RefSeq" id="WP_238278282.1">
    <property type="nucleotide sequence ID" value="NZ_BPQL01000034.1"/>
</dbReference>
<reference evidence="2 3" key="1">
    <citation type="submission" date="2024-06" db="EMBL/GenBank/DDBJ databases">
        <title>Genomic Encyclopedia of Type Strains, Phase IV (KMG-IV): sequencing the most valuable type-strain genomes for metagenomic binning, comparative biology and taxonomic classification.</title>
        <authorList>
            <person name="Goeker M."/>
        </authorList>
    </citation>
    <scope>NUCLEOTIDE SEQUENCE [LARGE SCALE GENOMIC DNA]</scope>
    <source>
        <strain evidence="2 3">DSM 21331</strain>
    </source>
</reference>
<proteinExistence type="predicted"/>
<evidence type="ECO:0000313" key="3">
    <source>
        <dbReference type="Proteomes" id="UP001549145"/>
    </source>
</evidence>
<dbReference type="Gene3D" id="3.30.70.100">
    <property type="match status" value="1"/>
</dbReference>
<gene>
    <name evidence="2" type="ORF">ABID43_001543</name>
</gene>
<feature type="domain" description="BLUF" evidence="1">
    <location>
        <begin position="21"/>
        <end position="113"/>
    </location>
</feature>
<dbReference type="Proteomes" id="UP001549145">
    <property type="component" value="Unassembled WGS sequence"/>
</dbReference>
<dbReference type="EMBL" id="JBEPMM010000003">
    <property type="protein sequence ID" value="MET3692012.1"/>
    <property type="molecule type" value="Genomic_DNA"/>
</dbReference>
<name>A0ABV2L2E6_9HYPH</name>
<keyword evidence="3" id="KW-1185">Reference proteome</keyword>
<dbReference type="InterPro" id="IPR036046">
    <property type="entry name" value="Acylphosphatase-like_dom_sf"/>
</dbReference>
<dbReference type="SUPFAM" id="SSF54975">
    <property type="entry name" value="Acylphosphatase/BLUF domain-like"/>
    <property type="match status" value="1"/>
</dbReference>
<organism evidence="2 3">
    <name type="scientific">Methylobacterium goesingense</name>
    <dbReference type="NCBI Taxonomy" id="243690"/>
    <lineage>
        <taxon>Bacteria</taxon>
        <taxon>Pseudomonadati</taxon>
        <taxon>Pseudomonadota</taxon>
        <taxon>Alphaproteobacteria</taxon>
        <taxon>Hyphomicrobiales</taxon>
        <taxon>Methylobacteriaceae</taxon>
        <taxon>Methylobacterium</taxon>
    </lineage>
</organism>
<dbReference type="SMART" id="SM01034">
    <property type="entry name" value="BLUF"/>
    <property type="match status" value="1"/>
</dbReference>
<protein>
    <recommendedName>
        <fullName evidence="1">BLUF domain-containing protein</fullName>
    </recommendedName>
</protein>
<dbReference type="PROSITE" id="PS50925">
    <property type="entry name" value="BLUF"/>
    <property type="match status" value="1"/>
</dbReference>
<accession>A0ABV2L2E6</accession>
<evidence type="ECO:0000259" key="1">
    <source>
        <dbReference type="PROSITE" id="PS50925"/>
    </source>
</evidence>
<dbReference type="Pfam" id="PF04940">
    <property type="entry name" value="BLUF"/>
    <property type="match status" value="1"/>
</dbReference>
<comment type="caution">
    <text evidence="2">The sequence shown here is derived from an EMBL/GenBank/DDBJ whole genome shotgun (WGS) entry which is preliminary data.</text>
</comment>
<sequence>MLDEYGFLRGAELDEGAVPALYHFVYCSRAAEGVDDAEVDRIVEAAQRHNLARGITGVLVFGSGIFFQWIEGPAAQMQNLVASLHGDPRHHDIVTLSQSEEERERLYPNWDMEKVEAEDIRVVLRDALENTDDKDNIAALTRILQQLDTGPIHALGRA</sequence>
<dbReference type="InterPro" id="IPR007024">
    <property type="entry name" value="BLUF_domain"/>
</dbReference>
<evidence type="ECO:0000313" key="2">
    <source>
        <dbReference type="EMBL" id="MET3692012.1"/>
    </source>
</evidence>